<dbReference type="AlphaFoldDB" id="A0A0D9ZIL4"/>
<keyword evidence="2" id="KW-1185">Reference proteome</keyword>
<evidence type="ECO:0000313" key="1">
    <source>
        <dbReference type="EnsemblPlants" id="OGLUM04G06570.1"/>
    </source>
</evidence>
<dbReference type="EnsemblPlants" id="OGLUM04G06570.1">
    <property type="protein sequence ID" value="OGLUM04G06570.1"/>
    <property type="gene ID" value="OGLUM04G06570"/>
</dbReference>
<reference evidence="1" key="1">
    <citation type="submission" date="2015-04" db="UniProtKB">
        <authorList>
            <consortium name="EnsemblPlants"/>
        </authorList>
    </citation>
    <scope>IDENTIFICATION</scope>
</reference>
<organism evidence="1">
    <name type="scientific">Oryza glumipatula</name>
    <dbReference type="NCBI Taxonomy" id="40148"/>
    <lineage>
        <taxon>Eukaryota</taxon>
        <taxon>Viridiplantae</taxon>
        <taxon>Streptophyta</taxon>
        <taxon>Embryophyta</taxon>
        <taxon>Tracheophyta</taxon>
        <taxon>Spermatophyta</taxon>
        <taxon>Magnoliopsida</taxon>
        <taxon>Liliopsida</taxon>
        <taxon>Poales</taxon>
        <taxon>Poaceae</taxon>
        <taxon>BOP clade</taxon>
        <taxon>Oryzoideae</taxon>
        <taxon>Oryzeae</taxon>
        <taxon>Oryzinae</taxon>
        <taxon>Oryza</taxon>
    </lineage>
</organism>
<protein>
    <submittedName>
        <fullName evidence="1">Uncharacterized protein</fullName>
    </submittedName>
</protein>
<dbReference type="HOGENOM" id="CLU_1920375_0_0_1"/>
<evidence type="ECO:0000313" key="2">
    <source>
        <dbReference type="Proteomes" id="UP000026961"/>
    </source>
</evidence>
<sequence length="132" mass="13412">MRGGAARARLLPPLLSPPIPVAAAAAARRQGRAAGARFLPPLFSPPIPAAARRQGGALATSTTTVTTEGLVNNDGVRWTATSGSGTTSSIHRATSISAPSHLFALPRLAPPAREGRWRVDLPPPVLGSDGGA</sequence>
<reference evidence="1" key="2">
    <citation type="submission" date="2018-05" db="EMBL/GenBank/DDBJ databases">
        <title>OgluRS3 (Oryza glumaepatula Reference Sequence Version 3).</title>
        <authorList>
            <person name="Zhang J."/>
            <person name="Kudrna D."/>
            <person name="Lee S."/>
            <person name="Talag J."/>
            <person name="Welchert J."/>
            <person name="Wing R.A."/>
        </authorList>
    </citation>
    <scope>NUCLEOTIDE SEQUENCE [LARGE SCALE GENOMIC DNA]</scope>
</reference>
<name>A0A0D9ZIL4_9ORYZ</name>
<proteinExistence type="predicted"/>
<dbReference type="Gramene" id="OGLUM04G06570.1">
    <property type="protein sequence ID" value="OGLUM04G06570.1"/>
    <property type="gene ID" value="OGLUM04G06570"/>
</dbReference>
<dbReference type="Proteomes" id="UP000026961">
    <property type="component" value="Chromosome 4"/>
</dbReference>
<accession>A0A0D9ZIL4</accession>